<evidence type="ECO:0000259" key="2">
    <source>
        <dbReference type="Pfam" id="PF13441"/>
    </source>
</evidence>
<protein>
    <recommendedName>
        <fullName evidence="2">YMGG-like Gly-zipper domain-containing protein</fullName>
    </recommendedName>
</protein>
<proteinExistence type="predicted"/>
<feature type="compositionally biased region" description="Low complexity" evidence="1">
    <location>
        <begin position="13"/>
        <end position="26"/>
    </location>
</feature>
<feature type="region of interest" description="Disordered" evidence="1">
    <location>
        <begin position="1"/>
        <end position="29"/>
    </location>
</feature>
<comment type="caution">
    <text evidence="3">The sequence shown here is derived from an EMBL/GenBank/DDBJ whole genome shotgun (WGS) entry which is preliminary data.</text>
</comment>
<evidence type="ECO:0000256" key="1">
    <source>
        <dbReference type="SAM" id="MobiDB-lite"/>
    </source>
</evidence>
<dbReference type="EMBL" id="SPDV01000079">
    <property type="protein sequence ID" value="TFI56438.1"/>
    <property type="molecule type" value="Genomic_DNA"/>
</dbReference>
<gene>
    <name evidence="3" type="ORF">E2493_20215</name>
</gene>
<organism evidence="3 4">
    <name type="scientific">Sphingomonas parva</name>
    <dbReference type="NCBI Taxonomy" id="2555898"/>
    <lineage>
        <taxon>Bacteria</taxon>
        <taxon>Pseudomonadati</taxon>
        <taxon>Pseudomonadota</taxon>
        <taxon>Alphaproteobacteria</taxon>
        <taxon>Sphingomonadales</taxon>
        <taxon>Sphingomonadaceae</taxon>
        <taxon>Sphingomonas</taxon>
    </lineage>
</organism>
<keyword evidence="4" id="KW-1185">Reference proteome</keyword>
<feature type="domain" description="YMGG-like Gly-zipper" evidence="2">
    <location>
        <begin position="121"/>
        <end position="163"/>
    </location>
</feature>
<evidence type="ECO:0000313" key="4">
    <source>
        <dbReference type="Proteomes" id="UP000298213"/>
    </source>
</evidence>
<dbReference type="Proteomes" id="UP000298213">
    <property type="component" value="Unassembled WGS sequence"/>
</dbReference>
<dbReference type="InterPro" id="IPR027367">
    <property type="entry name" value="Gly-zipper_YMGG"/>
</dbReference>
<reference evidence="3 4" key="1">
    <citation type="submission" date="2019-03" db="EMBL/GenBank/DDBJ databases">
        <title>Genome sequence of Sphingomonas sp. 17J27-24.</title>
        <authorList>
            <person name="Kim M."/>
            <person name="Maeng S."/>
            <person name="Sathiyaraj S."/>
        </authorList>
    </citation>
    <scope>NUCLEOTIDE SEQUENCE [LARGE SCALE GENOMIC DNA]</scope>
    <source>
        <strain evidence="3 4">17J27-24</strain>
    </source>
</reference>
<dbReference type="AlphaFoldDB" id="A0A4Y8ZKC8"/>
<sequence>MSRRIRLARSRRSWSLSDSPSPGLSPEGERGLVVLARRSCRSRPMRRAEAGVRRGWRNMGPRVSFRPCHIARFTAPRPPSRPAPRLSGSRSMKKTLISLLFAGALPLAACSSYQDNETLESAGTGAAIGAGVGAGVGAAVGGLNPIEGAAIGAAVGGLAGAIWADRDNDGYADGYTD</sequence>
<accession>A0A4Y8ZKC8</accession>
<evidence type="ECO:0000313" key="3">
    <source>
        <dbReference type="EMBL" id="TFI56438.1"/>
    </source>
</evidence>
<feature type="non-terminal residue" evidence="3">
    <location>
        <position position="177"/>
    </location>
</feature>
<dbReference type="Pfam" id="PF13441">
    <property type="entry name" value="Gly-zipper_YMGG"/>
    <property type="match status" value="1"/>
</dbReference>
<feature type="compositionally biased region" description="Basic residues" evidence="1">
    <location>
        <begin position="1"/>
        <end position="12"/>
    </location>
</feature>
<name>A0A4Y8ZKC8_9SPHN</name>